<feature type="domain" description="Glycosyl hydrolase family 36 N-terminal" evidence="6">
    <location>
        <begin position="4"/>
        <end position="133"/>
    </location>
</feature>
<organism evidence="7 8">
    <name type="scientific">Alicyclobacillus fodiniaquatilis</name>
    <dbReference type="NCBI Taxonomy" id="1661150"/>
    <lineage>
        <taxon>Bacteria</taxon>
        <taxon>Bacillati</taxon>
        <taxon>Bacillota</taxon>
        <taxon>Bacilli</taxon>
        <taxon>Bacillales</taxon>
        <taxon>Alicyclobacillaceae</taxon>
        <taxon>Alicyclobacillus</taxon>
    </lineage>
</organism>
<dbReference type="InterPro" id="IPR031704">
    <property type="entry name" value="Glyco_hydro_36_N"/>
</dbReference>
<evidence type="ECO:0000256" key="4">
    <source>
        <dbReference type="ARBA" id="ARBA00022801"/>
    </source>
</evidence>
<evidence type="ECO:0000256" key="2">
    <source>
        <dbReference type="ARBA" id="ARBA00009743"/>
    </source>
</evidence>
<dbReference type="InterPro" id="IPR002252">
    <property type="entry name" value="Glyco_hydro_36"/>
</dbReference>
<dbReference type="PRINTS" id="PR00743">
    <property type="entry name" value="GLHYDRLASE36"/>
</dbReference>
<dbReference type="EC" id="3.2.1.22" evidence="3"/>
<evidence type="ECO:0000313" key="7">
    <source>
        <dbReference type="EMBL" id="MFD1675553.1"/>
    </source>
</evidence>
<dbReference type="Gene3D" id="2.60.40.1180">
    <property type="entry name" value="Golgi alpha-mannosidase II"/>
    <property type="match status" value="1"/>
</dbReference>
<proteinExistence type="inferred from homology"/>
<dbReference type="PANTHER" id="PTHR11452:SF33">
    <property type="entry name" value="ALPHA-GALACTOSIDASE 2"/>
    <property type="match status" value="1"/>
</dbReference>
<dbReference type="InterPro" id="IPR013785">
    <property type="entry name" value="Aldolase_TIM"/>
</dbReference>
<gene>
    <name evidence="7" type="ORF">ACFSB2_12695</name>
</gene>
<evidence type="ECO:0000256" key="1">
    <source>
        <dbReference type="ARBA" id="ARBA00001255"/>
    </source>
</evidence>
<evidence type="ECO:0000256" key="5">
    <source>
        <dbReference type="ARBA" id="ARBA00023295"/>
    </source>
</evidence>
<dbReference type="InterPro" id="IPR013780">
    <property type="entry name" value="Glyco_hydro_b"/>
</dbReference>
<dbReference type="CDD" id="cd14791">
    <property type="entry name" value="GH36"/>
    <property type="match status" value="1"/>
</dbReference>
<evidence type="ECO:0000313" key="8">
    <source>
        <dbReference type="Proteomes" id="UP001597079"/>
    </source>
</evidence>
<dbReference type="Pfam" id="PF16875">
    <property type="entry name" value="Glyco_hydro_36N"/>
    <property type="match status" value="1"/>
</dbReference>
<dbReference type="InterPro" id="IPR002241">
    <property type="entry name" value="Glyco_hydro_27"/>
</dbReference>
<dbReference type="PANTHER" id="PTHR11452">
    <property type="entry name" value="ALPHA-GALACTOSIDASE/ALPHA-N-ACETYLGALACTOSAMINIDASE"/>
    <property type="match status" value="1"/>
</dbReference>
<dbReference type="SUPFAM" id="SSF51445">
    <property type="entry name" value="(Trans)glycosidases"/>
    <property type="match status" value="1"/>
</dbReference>
<dbReference type="Gene3D" id="3.20.20.70">
    <property type="entry name" value="Aldolase class I"/>
    <property type="match status" value="1"/>
</dbReference>
<sequence length="607" mass="68861">MKSGIKIEPCQRIYEEGAVVESWLHIRNDGEASAAVPRTDSLVLELPQGDYELLYYTSSWGNEFQPIRHKLTEEVHLCNQTGRSSQGVHPWFTLIGPDARIMTGTIMWSGNWAIHFEPHANGLCVRAGIDESLLQKTLMPGEAMETPHVAVAYAASGDLNDTSVLLARVGRAHWIPACGATDSLAVEWNHWWVYEDKIIDETVFRQNVDIASELGFELCTLDAGWFGPSDAEVSWFDVRGDWDLVNEARFPSGIRALSDYTHAKGMKFGLWCEIEALGQKAHLAIEQPDFSALRDGNPIGYVCFGNPAVQEWAFHVLDRLITDYRCDWVKLDFNLDPMAGCNRVDHGHGAGDGLYEHYVGYYIVLDKIRAKHPDVVLENCASGGLRIDLGMLRHTHTTFLSDPDWPDHNLQVFWGATTMLPAHACLHWANSEWYGENPNQVFHPDDPNVTDYELDLYVRSAMLGGLGFSQRLPDLPQWIRERYKAHVVTYQQLVRPFVREADVYRLTDQPRRDGVGTRWAAFQYDLRTVQAHLLFVFRLTGAEQTRRIKMKNLKPEIMYGLSWDAIGCAGREARCSGEQLMRDGVLFDELREMESALLHITEIDCHA</sequence>
<comment type="catalytic activity">
    <reaction evidence="1">
        <text>Hydrolysis of terminal, non-reducing alpha-D-galactose residues in alpha-D-galactosides, including galactose oligosaccharides, galactomannans and galactolipids.</text>
        <dbReference type="EC" id="3.2.1.22"/>
    </reaction>
</comment>
<evidence type="ECO:0000256" key="3">
    <source>
        <dbReference type="ARBA" id="ARBA00012755"/>
    </source>
</evidence>
<reference evidence="8" key="1">
    <citation type="journal article" date="2019" name="Int. J. Syst. Evol. Microbiol.">
        <title>The Global Catalogue of Microorganisms (GCM) 10K type strain sequencing project: providing services to taxonomists for standard genome sequencing and annotation.</title>
        <authorList>
            <consortium name="The Broad Institute Genomics Platform"/>
            <consortium name="The Broad Institute Genome Sequencing Center for Infectious Disease"/>
            <person name="Wu L."/>
            <person name="Ma J."/>
        </authorList>
    </citation>
    <scope>NUCLEOTIDE SEQUENCE [LARGE SCALE GENOMIC DNA]</scope>
    <source>
        <strain evidence="8">CGMCC 1.12286</strain>
    </source>
</reference>
<comment type="caution">
    <text evidence="7">The sequence shown here is derived from an EMBL/GenBank/DDBJ whole genome shotgun (WGS) entry which is preliminary data.</text>
</comment>
<dbReference type="InterPro" id="IPR038417">
    <property type="entry name" value="Alpga-gal_N_sf"/>
</dbReference>
<dbReference type="Pfam" id="PF02065">
    <property type="entry name" value="Melibiase"/>
    <property type="match status" value="1"/>
</dbReference>
<keyword evidence="5 7" id="KW-0326">Glycosidase</keyword>
<dbReference type="Gene3D" id="2.70.98.60">
    <property type="entry name" value="alpha-galactosidase from lactobacil brevis"/>
    <property type="match status" value="1"/>
</dbReference>
<dbReference type="RefSeq" id="WP_377943433.1">
    <property type="nucleotide sequence ID" value="NZ_JBHUCX010000029.1"/>
</dbReference>
<dbReference type="GO" id="GO:0004557">
    <property type="term" value="F:alpha-galactosidase activity"/>
    <property type="evidence" value="ECO:0007669"/>
    <property type="project" value="UniProtKB-EC"/>
</dbReference>
<dbReference type="Proteomes" id="UP001597079">
    <property type="component" value="Unassembled WGS sequence"/>
</dbReference>
<comment type="similarity">
    <text evidence="2">Belongs to the glycosyl hydrolase 27 family.</text>
</comment>
<protein>
    <recommendedName>
        <fullName evidence="3">alpha-galactosidase</fullName>
        <ecNumber evidence="3">3.2.1.22</ecNumber>
    </recommendedName>
</protein>
<keyword evidence="4 7" id="KW-0378">Hydrolase</keyword>
<evidence type="ECO:0000259" key="6">
    <source>
        <dbReference type="Pfam" id="PF16875"/>
    </source>
</evidence>
<keyword evidence="8" id="KW-1185">Reference proteome</keyword>
<dbReference type="InterPro" id="IPR017853">
    <property type="entry name" value="GH"/>
</dbReference>
<dbReference type="EMBL" id="JBHUCX010000029">
    <property type="protein sequence ID" value="MFD1675553.1"/>
    <property type="molecule type" value="Genomic_DNA"/>
</dbReference>
<name>A0ABW4JHT9_9BACL</name>
<accession>A0ABW4JHT9</accession>